<dbReference type="Pfam" id="PF13377">
    <property type="entry name" value="Peripla_BP_3"/>
    <property type="match status" value="1"/>
</dbReference>
<dbReference type="PROSITE" id="PS50932">
    <property type="entry name" value="HTH_LACI_2"/>
    <property type="match status" value="1"/>
</dbReference>
<dbReference type="CDD" id="cd06267">
    <property type="entry name" value="PBP1_LacI_sugar_binding-like"/>
    <property type="match status" value="1"/>
</dbReference>
<dbReference type="SMART" id="SM00354">
    <property type="entry name" value="HTH_LACI"/>
    <property type="match status" value="1"/>
</dbReference>
<dbReference type="InterPro" id="IPR028082">
    <property type="entry name" value="Peripla_BP_I"/>
</dbReference>
<dbReference type="SUPFAM" id="SSF53822">
    <property type="entry name" value="Periplasmic binding protein-like I"/>
    <property type="match status" value="1"/>
</dbReference>
<dbReference type="InterPro" id="IPR046335">
    <property type="entry name" value="LacI/GalR-like_sensor"/>
</dbReference>
<dbReference type="AlphaFoldDB" id="A0A2U2RPB5"/>
<dbReference type="Gene3D" id="3.40.50.2300">
    <property type="match status" value="2"/>
</dbReference>
<name>A0A2U2RPB5_9MICO</name>
<dbReference type="PANTHER" id="PTHR30146">
    <property type="entry name" value="LACI-RELATED TRANSCRIPTIONAL REPRESSOR"/>
    <property type="match status" value="1"/>
</dbReference>
<evidence type="ECO:0000313" key="6">
    <source>
        <dbReference type="EMBL" id="PWH07645.1"/>
    </source>
</evidence>
<organism evidence="6 7">
    <name type="scientific">Brachybacterium endophyticum</name>
    <dbReference type="NCBI Taxonomy" id="2182385"/>
    <lineage>
        <taxon>Bacteria</taxon>
        <taxon>Bacillati</taxon>
        <taxon>Actinomycetota</taxon>
        <taxon>Actinomycetes</taxon>
        <taxon>Micrococcales</taxon>
        <taxon>Dermabacteraceae</taxon>
        <taxon>Brachybacterium</taxon>
    </lineage>
</organism>
<feature type="domain" description="HTH lacI-type" evidence="5">
    <location>
        <begin position="5"/>
        <end position="59"/>
    </location>
</feature>
<evidence type="ECO:0000256" key="2">
    <source>
        <dbReference type="ARBA" id="ARBA00023125"/>
    </source>
</evidence>
<dbReference type="CDD" id="cd01392">
    <property type="entry name" value="HTH_LacI"/>
    <property type="match status" value="1"/>
</dbReference>
<sequence length="349" mass="36533">MGRRVSIKDVARTAGVSWKTVSNVVNDRPVVREETRRRVEQAIADLGYVPNTVGRELRGGPTRLISLVLPELENPYFARLAQALHVAAKARGYGVSVELTLGNVDVERAHVRGRVSRPVDAVIISPDALDPAEIRERGDGPPLVLLGERLLGAAGIAHVAVDNVEASADVVRHLVERGYRHPVFLGGESEQRSAGTDRLAGFRAACRASGIPSDAAHIAHVDAWDMAEGRRAVLDLLTGGIEVDAIAAANDQLALGALAVLRESGRDVPGDVGVVGWDDTPGSRHSAPLLSTVSPDMDDLVAAALDAAVGSEGAGTAADGSADGEGNASGEHVVPYRLLVRESSSGPRT</sequence>
<evidence type="ECO:0000256" key="1">
    <source>
        <dbReference type="ARBA" id="ARBA00023015"/>
    </source>
</evidence>
<dbReference type="OrthoDB" id="2854648at2"/>
<dbReference type="InterPro" id="IPR000843">
    <property type="entry name" value="HTH_LacI"/>
</dbReference>
<keyword evidence="2" id="KW-0238">DNA-binding</keyword>
<dbReference type="EMBL" id="QFKX01000001">
    <property type="protein sequence ID" value="PWH07645.1"/>
    <property type="molecule type" value="Genomic_DNA"/>
</dbReference>
<evidence type="ECO:0000313" key="7">
    <source>
        <dbReference type="Proteomes" id="UP000245590"/>
    </source>
</evidence>
<keyword evidence="1" id="KW-0805">Transcription regulation</keyword>
<keyword evidence="3" id="KW-0804">Transcription</keyword>
<dbReference type="GO" id="GO:0003700">
    <property type="term" value="F:DNA-binding transcription factor activity"/>
    <property type="evidence" value="ECO:0007669"/>
    <property type="project" value="TreeGrafter"/>
</dbReference>
<evidence type="ECO:0000259" key="5">
    <source>
        <dbReference type="PROSITE" id="PS50932"/>
    </source>
</evidence>
<dbReference type="SUPFAM" id="SSF47413">
    <property type="entry name" value="lambda repressor-like DNA-binding domains"/>
    <property type="match status" value="1"/>
</dbReference>
<dbReference type="GO" id="GO:0000976">
    <property type="term" value="F:transcription cis-regulatory region binding"/>
    <property type="evidence" value="ECO:0007669"/>
    <property type="project" value="TreeGrafter"/>
</dbReference>
<dbReference type="PANTHER" id="PTHR30146:SF109">
    <property type="entry name" value="HTH-TYPE TRANSCRIPTIONAL REGULATOR GALS"/>
    <property type="match status" value="1"/>
</dbReference>
<protein>
    <submittedName>
        <fullName evidence="6">LacI family transcriptional regulator</fullName>
    </submittedName>
</protein>
<proteinExistence type="predicted"/>
<dbReference type="Pfam" id="PF00356">
    <property type="entry name" value="LacI"/>
    <property type="match status" value="1"/>
</dbReference>
<comment type="caution">
    <text evidence="6">The sequence shown here is derived from an EMBL/GenBank/DDBJ whole genome shotgun (WGS) entry which is preliminary data.</text>
</comment>
<accession>A0A2U2RPB5</accession>
<feature type="compositionally biased region" description="Low complexity" evidence="4">
    <location>
        <begin position="312"/>
        <end position="326"/>
    </location>
</feature>
<evidence type="ECO:0000256" key="3">
    <source>
        <dbReference type="ARBA" id="ARBA00023163"/>
    </source>
</evidence>
<reference evidence="6 7" key="1">
    <citation type="submission" date="2018-05" db="EMBL/GenBank/DDBJ databases">
        <title>Brachybacterium sp. M1HQ-2T, whole genome shotgun sequence.</title>
        <authorList>
            <person name="Tuo L."/>
        </authorList>
    </citation>
    <scope>NUCLEOTIDE SEQUENCE [LARGE SCALE GENOMIC DNA]</scope>
    <source>
        <strain evidence="6 7">M1HQ-2</strain>
    </source>
</reference>
<dbReference type="PROSITE" id="PS00356">
    <property type="entry name" value="HTH_LACI_1"/>
    <property type="match status" value="1"/>
</dbReference>
<keyword evidence="7" id="KW-1185">Reference proteome</keyword>
<evidence type="ECO:0000256" key="4">
    <source>
        <dbReference type="SAM" id="MobiDB-lite"/>
    </source>
</evidence>
<feature type="region of interest" description="Disordered" evidence="4">
    <location>
        <begin position="312"/>
        <end position="334"/>
    </location>
</feature>
<dbReference type="InterPro" id="IPR010982">
    <property type="entry name" value="Lambda_DNA-bd_dom_sf"/>
</dbReference>
<dbReference type="Proteomes" id="UP000245590">
    <property type="component" value="Unassembled WGS sequence"/>
</dbReference>
<gene>
    <name evidence="6" type="ORF">DEO23_03205</name>
</gene>
<dbReference type="Gene3D" id="1.10.260.40">
    <property type="entry name" value="lambda repressor-like DNA-binding domains"/>
    <property type="match status" value="1"/>
</dbReference>